<evidence type="ECO:0000313" key="3">
    <source>
        <dbReference type="Proteomes" id="UP000309450"/>
    </source>
</evidence>
<dbReference type="EMBL" id="SSND01000002">
    <property type="protein sequence ID" value="THD83852.1"/>
    <property type="molecule type" value="Genomic_DNA"/>
</dbReference>
<gene>
    <name evidence="2" type="ORF">E7811_10615</name>
</gene>
<dbReference type="Proteomes" id="UP000309450">
    <property type="component" value="Unassembled WGS sequence"/>
</dbReference>
<evidence type="ECO:0000313" key="2">
    <source>
        <dbReference type="EMBL" id="THD83852.1"/>
    </source>
</evidence>
<feature type="chain" id="PRO_5020402259" description="DUF4177 domain-containing protein" evidence="1">
    <location>
        <begin position="21"/>
        <end position="94"/>
    </location>
</feature>
<keyword evidence="3" id="KW-1185">Reference proteome</keyword>
<dbReference type="OrthoDB" id="7745874at2"/>
<comment type="caution">
    <text evidence="2">The sequence shown here is derived from an EMBL/GenBank/DDBJ whole genome shotgun (WGS) entry which is preliminary data.</text>
</comment>
<proteinExistence type="predicted"/>
<accession>A0A4V6RS22</accession>
<name>A0A4V6RS22_9RHOB</name>
<keyword evidence="1" id="KW-0732">Signal</keyword>
<sequence>MAPVVLAVVAVMALAAPAQAACYAQYKAKQDNPLRFHVGVAEVADADCSKAAAKRALAPRLAQGGWTLLNVIDIFGPEGLDEGKASAREYFLRY</sequence>
<evidence type="ECO:0000256" key="1">
    <source>
        <dbReference type="SAM" id="SignalP"/>
    </source>
</evidence>
<organism evidence="2 3">
    <name type="scientific">Aliigemmobacter aestuarii</name>
    <dbReference type="NCBI Taxonomy" id="1445661"/>
    <lineage>
        <taxon>Bacteria</taxon>
        <taxon>Pseudomonadati</taxon>
        <taxon>Pseudomonadota</taxon>
        <taxon>Alphaproteobacteria</taxon>
        <taxon>Rhodobacterales</taxon>
        <taxon>Paracoccaceae</taxon>
        <taxon>Aliigemmobacter</taxon>
    </lineage>
</organism>
<protein>
    <recommendedName>
        <fullName evidence="4">DUF4177 domain-containing protein</fullName>
    </recommendedName>
</protein>
<evidence type="ECO:0008006" key="4">
    <source>
        <dbReference type="Google" id="ProtNLM"/>
    </source>
</evidence>
<reference evidence="2 3" key="1">
    <citation type="submission" date="2019-04" db="EMBL/GenBank/DDBJ databases">
        <title>Draft genome sequence of Gemmobacter aestuarii sp. nov.</title>
        <authorList>
            <person name="Hameed A."/>
            <person name="Lin S.-Y."/>
            <person name="Shahina M."/>
            <person name="Lai W.-A."/>
            <person name="Young C.-C."/>
        </authorList>
    </citation>
    <scope>NUCLEOTIDE SEQUENCE [LARGE SCALE GENOMIC DNA]</scope>
    <source>
        <strain evidence="2 3">CC-PW-75</strain>
    </source>
</reference>
<dbReference type="AlphaFoldDB" id="A0A4V6RS22"/>
<feature type="signal peptide" evidence="1">
    <location>
        <begin position="1"/>
        <end position="20"/>
    </location>
</feature>